<evidence type="ECO:0000313" key="1">
    <source>
        <dbReference type="EMBL" id="KAK3050254.1"/>
    </source>
</evidence>
<proteinExistence type="predicted"/>
<evidence type="ECO:0008006" key="3">
    <source>
        <dbReference type="Google" id="ProtNLM"/>
    </source>
</evidence>
<reference evidence="1" key="1">
    <citation type="submission" date="2023-04" db="EMBL/GenBank/DDBJ databases">
        <title>Black Yeasts Isolated from many extreme environments.</title>
        <authorList>
            <person name="Coleine C."/>
            <person name="Stajich J.E."/>
            <person name="Selbmann L."/>
        </authorList>
    </citation>
    <scope>NUCLEOTIDE SEQUENCE</scope>
    <source>
        <strain evidence="1">CCFEE 5312</strain>
    </source>
</reference>
<dbReference type="EMBL" id="JAWDJX010000034">
    <property type="protein sequence ID" value="KAK3050254.1"/>
    <property type="molecule type" value="Genomic_DNA"/>
</dbReference>
<dbReference type="Gene3D" id="1.10.510.10">
    <property type="entry name" value="Transferase(Phosphotransferase) domain 1"/>
    <property type="match status" value="1"/>
</dbReference>
<dbReference type="Proteomes" id="UP001271007">
    <property type="component" value="Unassembled WGS sequence"/>
</dbReference>
<protein>
    <recommendedName>
        <fullName evidence="3">Protein kinase domain-containing protein</fullName>
    </recommendedName>
</protein>
<comment type="caution">
    <text evidence="1">The sequence shown here is derived from an EMBL/GenBank/DDBJ whole genome shotgun (WGS) entry which is preliminary data.</text>
</comment>
<gene>
    <name evidence="1" type="ORF">LTR09_008644</name>
</gene>
<keyword evidence="2" id="KW-1185">Reference proteome</keyword>
<sequence>MSDNRKSQYVLPLALAQYIGYMGPPPLSMIQQSSDPAMSTYFDAQGDWTADPPIHRTSFEDFVTAIPPGDEKTKFLRWLRKIFVWDPAERANSSQLFKDEWLAGRFGEMGIMR</sequence>
<name>A0AAJ0DHC0_9PEZI</name>
<organism evidence="1 2">
    <name type="scientific">Extremus antarcticus</name>
    <dbReference type="NCBI Taxonomy" id="702011"/>
    <lineage>
        <taxon>Eukaryota</taxon>
        <taxon>Fungi</taxon>
        <taxon>Dikarya</taxon>
        <taxon>Ascomycota</taxon>
        <taxon>Pezizomycotina</taxon>
        <taxon>Dothideomycetes</taxon>
        <taxon>Dothideomycetidae</taxon>
        <taxon>Mycosphaerellales</taxon>
        <taxon>Extremaceae</taxon>
        <taxon>Extremus</taxon>
    </lineage>
</organism>
<accession>A0AAJ0DHC0</accession>
<dbReference type="AlphaFoldDB" id="A0AAJ0DHC0"/>
<evidence type="ECO:0000313" key="2">
    <source>
        <dbReference type="Proteomes" id="UP001271007"/>
    </source>
</evidence>